<evidence type="ECO:0000256" key="1">
    <source>
        <dbReference type="ARBA" id="ARBA00023186"/>
    </source>
</evidence>
<dbReference type="InterPro" id="IPR036386">
    <property type="entry name" value="HscB_C_sf"/>
</dbReference>
<dbReference type="PANTHER" id="PTHR34227">
    <property type="entry name" value="CHAPERONE PROTEIN YCDY"/>
    <property type="match status" value="1"/>
</dbReference>
<dbReference type="InterPro" id="IPR036411">
    <property type="entry name" value="TorD-like_sf"/>
</dbReference>
<dbReference type="PANTHER" id="PTHR34227:SF11">
    <property type="entry name" value="CHAPERONE PROTEIN TORD"/>
    <property type="match status" value="1"/>
</dbReference>
<gene>
    <name evidence="2" type="ORF">SAMN04488036_106157</name>
</gene>
<dbReference type="RefSeq" id="WP_093324838.1">
    <property type="nucleotide sequence ID" value="NZ_FOSZ01000006.1"/>
</dbReference>
<dbReference type="AlphaFoldDB" id="A0A1I4FNE9"/>
<dbReference type="InterPro" id="IPR020945">
    <property type="entry name" value="DMSO/NO3_reduct_chaperone"/>
</dbReference>
<dbReference type="InterPro" id="IPR050289">
    <property type="entry name" value="TorD/DmsD_chaperones"/>
</dbReference>
<reference evidence="3" key="1">
    <citation type="submission" date="2016-10" db="EMBL/GenBank/DDBJ databases">
        <authorList>
            <person name="Varghese N."/>
            <person name="Submissions S."/>
        </authorList>
    </citation>
    <scope>NUCLEOTIDE SEQUENCE [LARGE SCALE GENOMIC DNA]</scope>
    <source>
        <strain evidence="3">DSM 28453</strain>
    </source>
</reference>
<evidence type="ECO:0000313" key="2">
    <source>
        <dbReference type="EMBL" id="SFL19053.1"/>
    </source>
</evidence>
<dbReference type="Proteomes" id="UP000198851">
    <property type="component" value="Unassembled WGS sequence"/>
</dbReference>
<dbReference type="GO" id="GO:0051259">
    <property type="term" value="P:protein complex oligomerization"/>
    <property type="evidence" value="ECO:0007669"/>
    <property type="project" value="InterPro"/>
</dbReference>
<protein>
    <submittedName>
        <fullName evidence="2">TorA specific chaperone</fullName>
    </submittedName>
</protein>
<dbReference type="STRING" id="1280847.SAMN04488036_106157"/>
<keyword evidence="1" id="KW-0143">Chaperone</keyword>
<accession>A0A1I4FNE9</accession>
<dbReference type="Gene3D" id="1.20.1280.20">
    <property type="entry name" value="HscB, C-terminal domain"/>
    <property type="match status" value="1"/>
</dbReference>
<organism evidence="2 3">
    <name type="scientific">Shimia haliotis</name>
    <dbReference type="NCBI Taxonomy" id="1280847"/>
    <lineage>
        <taxon>Bacteria</taxon>
        <taxon>Pseudomonadati</taxon>
        <taxon>Pseudomonadota</taxon>
        <taxon>Alphaproteobacteria</taxon>
        <taxon>Rhodobacterales</taxon>
        <taxon>Roseobacteraceae</taxon>
    </lineage>
</organism>
<proteinExistence type="predicted"/>
<evidence type="ECO:0000313" key="3">
    <source>
        <dbReference type="Proteomes" id="UP000198851"/>
    </source>
</evidence>
<sequence length="205" mass="22290">MKDGIEDEIALGHPEVCRWLAQLFLFEVTADQMAAYQSGAAEPFLDCMASVCEITEGRAAFEAAIVGWGDLETPLRTVAADYAALFLLGEKANAQPYASLFSEGTGQVFGAAHDRMVARLSSQGLGLSAPTNEPADHISFLLEYLSVLLGSPKSGQETPADFLNAEILPWFDRWAQAASRVPVRSRFYPELISLSQRYLAALAKE</sequence>
<dbReference type="EMBL" id="FOSZ01000006">
    <property type="protein sequence ID" value="SFL19053.1"/>
    <property type="molecule type" value="Genomic_DNA"/>
</dbReference>
<name>A0A1I4FNE9_9RHOB</name>
<keyword evidence="3" id="KW-1185">Reference proteome</keyword>
<dbReference type="OrthoDB" id="7849731at2"/>
<dbReference type="SUPFAM" id="SSF89155">
    <property type="entry name" value="TorD-like"/>
    <property type="match status" value="1"/>
</dbReference>
<dbReference type="Gene3D" id="1.20.120.1820">
    <property type="match status" value="1"/>
</dbReference>
<dbReference type="Pfam" id="PF02613">
    <property type="entry name" value="Nitrate_red_del"/>
    <property type="match status" value="1"/>
</dbReference>